<dbReference type="GeneID" id="71987231"/>
<feature type="domain" description="F-box" evidence="2">
    <location>
        <begin position="75"/>
        <end position="113"/>
    </location>
</feature>
<reference evidence="3" key="2">
    <citation type="journal article" date="2022" name="Microb. Genom.">
        <title>A chromosome-scale genome assembly of the tomato pathogen Cladosporium fulvum reveals a compartmentalized genome architecture and the presence of a dispensable chromosome.</title>
        <authorList>
            <person name="Zaccaron A.Z."/>
            <person name="Chen L.H."/>
            <person name="Samaras A."/>
            <person name="Stergiopoulos I."/>
        </authorList>
    </citation>
    <scope>NUCLEOTIDE SEQUENCE</scope>
    <source>
        <strain evidence="3">Race5_Kim</strain>
    </source>
</reference>
<dbReference type="InterPro" id="IPR001810">
    <property type="entry name" value="F-box_dom"/>
</dbReference>
<protein>
    <recommendedName>
        <fullName evidence="2">F-box domain-containing protein</fullName>
    </recommendedName>
</protein>
<dbReference type="InterPro" id="IPR036047">
    <property type="entry name" value="F-box-like_dom_sf"/>
</dbReference>
<keyword evidence="4" id="KW-1185">Reference proteome</keyword>
<dbReference type="Proteomes" id="UP000756132">
    <property type="component" value="Chromosome 6"/>
</dbReference>
<dbReference type="RefSeq" id="XP_047763195.1">
    <property type="nucleotide sequence ID" value="XM_047906501.1"/>
</dbReference>
<dbReference type="AlphaFoldDB" id="A0A9Q8PAE2"/>
<evidence type="ECO:0000256" key="1">
    <source>
        <dbReference type="SAM" id="MobiDB-lite"/>
    </source>
</evidence>
<accession>A0A9Q8PAE2</accession>
<dbReference type="KEGG" id="ffu:CLAFUR5_07353"/>
<evidence type="ECO:0000313" key="4">
    <source>
        <dbReference type="Proteomes" id="UP000756132"/>
    </source>
</evidence>
<dbReference type="OrthoDB" id="3630143at2759"/>
<evidence type="ECO:0000259" key="2">
    <source>
        <dbReference type="SMART" id="SM00256"/>
    </source>
</evidence>
<reference evidence="3" key="1">
    <citation type="submission" date="2021-12" db="EMBL/GenBank/DDBJ databases">
        <authorList>
            <person name="Zaccaron A."/>
            <person name="Stergiopoulos I."/>
        </authorList>
    </citation>
    <scope>NUCLEOTIDE SEQUENCE</scope>
    <source>
        <strain evidence="3">Race5_Kim</strain>
    </source>
</reference>
<dbReference type="EMBL" id="CP090168">
    <property type="protein sequence ID" value="UJO18829.1"/>
    <property type="molecule type" value="Genomic_DNA"/>
</dbReference>
<dbReference type="SUPFAM" id="SSF81383">
    <property type="entry name" value="F-box domain"/>
    <property type="match status" value="1"/>
</dbReference>
<sequence length="331" mass="37392">MASRTPFQPFSLGPNRKRTGRDSDDIVDVESLPSIAPKKKTKLDETSDEMTMQRLSTKMDALCLADAHQEVFDTYELLEQILLQLPIKDLFVLQRVSAKWRKVIAESHPLQRRMYLRAQGGVMKPILNEDEETIYRGRVKINPAMEFFAGHRYRGYPDIPPAVSHSRSFGQVGISHYEDDDYTPPILSTSVWFQILQHAPHRNSLPVALGSYREEASWKRMLVSSPPVPAIRVSAYLKGGDVCAVYSAPGERWRDLVRNVMVYNAEGVRFGDLVNLRRTMKQNSRKAGFDEARLNFTTALSLEGAEMMGIDDACDGKEEGDCGCLEMLESS</sequence>
<name>A0A9Q8PAE2_PASFU</name>
<gene>
    <name evidence="3" type="ORF">CLAFUR5_07353</name>
</gene>
<evidence type="ECO:0000313" key="3">
    <source>
        <dbReference type="EMBL" id="UJO18829.1"/>
    </source>
</evidence>
<feature type="region of interest" description="Disordered" evidence="1">
    <location>
        <begin position="1"/>
        <end position="31"/>
    </location>
</feature>
<dbReference type="SMART" id="SM00256">
    <property type="entry name" value="FBOX"/>
    <property type="match status" value="1"/>
</dbReference>
<organism evidence="3 4">
    <name type="scientific">Passalora fulva</name>
    <name type="common">Tomato leaf mold</name>
    <name type="synonym">Cladosporium fulvum</name>
    <dbReference type="NCBI Taxonomy" id="5499"/>
    <lineage>
        <taxon>Eukaryota</taxon>
        <taxon>Fungi</taxon>
        <taxon>Dikarya</taxon>
        <taxon>Ascomycota</taxon>
        <taxon>Pezizomycotina</taxon>
        <taxon>Dothideomycetes</taxon>
        <taxon>Dothideomycetidae</taxon>
        <taxon>Mycosphaerellales</taxon>
        <taxon>Mycosphaerellaceae</taxon>
        <taxon>Fulvia</taxon>
    </lineage>
</organism>
<proteinExistence type="predicted"/>
<dbReference type="Pfam" id="PF00646">
    <property type="entry name" value="F-box"/>
    <property type="match status" value="1"/>
</dbReference>